<dbReference type="InterPro" id="IPR006311">
    <property type="entry name" value="TAT_signal"/>
</dbReference>
<comment type="similarity">
    <text evidence="1">Belongs to the UPF0065 (bug) family.</text>
</comment>
<sequence length="329" mass="35334">MNNLSIQRRQFLTSLVGAAAVGSLPRWAYAQAAYPNKPVRVIVPFAAGGTTDVVARLIMQKVGELMKASFVIENKGGANGIIGTGEVARAAADGYTLLFNTAGAQTLSPVIYKAPYEAASSFAPVARVCDVGFIVIVRKDLPVKNMADLIALARKADKPLAASSGSSMINLITEQFKRVVDAPNVTNVQYKGTSLQMQAVASGEVDFSFDSFAAVELIKAGRVKALAVILPQRAGSFPDVPTFKELGIKDMEFNSWAGLLAPKGTPKEIVTALAQNVEKAKQMPDVVAKLKQYDYVMANSTPEAFGKEIQAETDRWKQVVKETNFKIES</sequence>
<organism evidence="2 3">
    <name type="scientific">Cupriavidus metallidurans</name>
    <dbReference type="NCBI Taxonomy" id="119219"/>
    <lineage>
        <taxon>Bacteria</taxon>
        <taxon>Pseudomonadati</taxon>
        <taxon>Pseudomonadota</taxon>
        <taxon>Betaproteobacteria</taxon>
        <taxon>Burkholderiales</taxon>
        <taxon>Burkholderiaceae</taxon>
        <taxon>Cupriavidus</taxon>
    </lineage>
</organism>
<dbReference type="CDD" id="cd07012">
    <property type="entry name" value="PBP2_Bug_TTT"/>
    <property type="match status" value="1"/>
</dbReference>
<protein>
    <submittedName>
        <fullName evidence="2">Tripartite tricarboxylate transporter substrate binding protein</fullName>
    </submittedName>
</protein>
<dbReference type="OrthoDB" id="8678477at2"/>
<dbReference type="PANTHER" id="PTHR42928:SF5">
    <property type="entry name" value="BLR1237 PROTEIN"/>
    <property type="match status" value="1"/>
</dbReference>
<dbReference type="PROSITE" id="PS51318">
    <property type="entry name" value="TAT"/>
    <property type="match status" value="1"/>
</dbReference>
<dbReference type="InterPro" id="IPR005064">
    <property type="entry name" value="BUG"/>
</dbReference>
<evidence type="ECO:0000256" key="1">
    <source>
        <dbReference type="ARBA" id="ARBA00006987"/>
    </source>
</evidence>
<dbReference type="EMBL" id="CP037901">
    <property type="protein sequence ID" value="QBP13949.1"/>
    <property type="molecule type" value="Genomic_DNA"/>
</dbReference>
<name>A0A482J390_9BURK</name>
<dbReference type="SUPFAM" id="SSF53850">
    <property type="entry name" value="Periplasmic binding protein-like II"/>
    <property type="match status" value="1"/>
</dbReference>
<gene>
    <name evidence="2" type="ORF">DDF84_030910</name>
</gene>
<dbReference type="Gene3D" id="3.40.190.10">
    <property type="entry name" value="Periplasmic binding protein-like II"/>
    <property type="match status" value="1"/>
</dbReference>
<proteinExistence type="inferred from homology"/>
<dbReference type="Gene3D" id="3.40.190.150">
    <property type="entry name" value="Bordetella uptake gene, domain 1"/>
    <property type="match status" value="1"/>
</dbReference>
<dbReference type="InterPro" id="IPR042100">
    <property type="entry name" value="Bug_dom1"/>
</dbReference>
<dbReference type="Pfam" id="PF03401">
    <property type="entry name" value="TctC"/>
    <property type="match status" value="1"/>
</dbReference>
<dbReference type="AlphaFoldDB" id="A0A482J390"/>
<accession>A0A482J390</accession>
<dbReference type="PIRSF" id="PIRSF017082">
    <property type="entry name" value="YflP"/>
    <property type="match status" value="1"/>
</dbReference>
<reference evidence="2 3" key="1">
    <citation type="submission" date="2019-03" db="EMBL/GenBank/DDBJ databases">
        <title>Comparative insights into the high quality Complete genome sequence of highly metal resistant Cupriavidus metallidurans strain BS1 isolated from a gold-copper mine.</title>
        <authorList>
            <person name="Mazhar H.S."/>
            <person name="Rensing C."/>
        </authorList>
    </citation>
    <scope>NUCLEOTIDE SEQUENCE [LARGE SCALE GENOMIC DNA]</scope>
    <source>
        <strain evidence="2 3">BS1</strain>
    </source>
</reference>
<dbReference type="Proteomes" id="UP000253772">
    <property type="component" value="Chromosome c2"/>
</dbReference>
<evidence type="ECO:0000313" key="2">
    <source>
        <dbReference type="EMBL" id="QBP13949.1"/>
    </source>
</evidence>
<dbReference type="PANTHER" id="PTHR42928">
    <property type="entry name" value="TRICARBOXYLATE-BINDING PROTEIN"/>
    <property type="match status" value="1"/>
</dbReference>
<evidence type="ECO:0000313" key="3">
    <source>
        <dbReference type="Proteomes" id="UP000253772"/>
    </source>
</evidence>
<dbReference type="RefSeq" id="WP_017511613.1">
    <property type="nucleotide sequence ID" value="NZ_CP037901.1"/>
</dbReference>